<dbReference type="InterPro" id="IPR002491">
    <property type="entry name" value="ABC_transptr_periplasmic_BD"/>
</dbReference>
<dbReference type="Pfam" id="PF01497">
    <property type="entry name" value="Peripla_BP_2"/>
    <property type="match status" value="1"/>
</dbReference>
<proteinExistence type="inferred from homology"/>
<evidence type="ECO:0000259" key="7">
    <source>
        <dbReference type="PROSITE" id="PS50983"/>
    </source>
</evidence>
<feature type="domain" description="Fe/B12 periplasmic-binding" evidence="7">
    <location>
        <begin position="77"/>
        <end position="331"/>
    </location>
</feature>
<dbReference type="PANTHER" id="PTHR30532">
    <property type="entry name" value="IRON III DICITRATE-BINDING PERIPLASMIC PROTEIN"/>
    <property type="match status" value="1"/>
</dbReference>
<dbReference type="PROSITE" id="PS50983">
    <property type="entry name" value="FE_B12_PBP"/>
    <property type="match status" value="1"/>
</dbReference>
<feature type="compositionally biased region" description="Low complexity" evidence="5">
    <location>
        <begin position="27"/>
        <end position="40"/>
    </location>
</feature>
<dbReference type="GO" id="GO:1901678">
    <property type="term" value="P:iron coordination entity transport"/>
    <property type="evidence" value="ECO:0007669"/>
    <property type="project" value="UniProtKB-ARBA"/>
</dbReference>
<dbReference type="OrthoDB" id="1628181at2"/>
<dbReference type="Proteomes" id="UP000076927">
    <property type="component" value="Chromosome"/>
</dbReference>
<comment type="similarity">
    <text evidence="2">Belongs to the bacterial solute-binding protein 8 family.</text>
</comment>
<accession>A0A172TFC6</accession>
<dbReference type="RefSeq" id="WP_068604186.1">
    <property type="nucleotide sequence ID" value="NZ_CP011388.1"/>
</dbReference>
<dbReference type="AlphaFoldDB" id="A0A172TFC6"/>
<sequence>MKRTLLVLTLIAILFVVGCANGNNTNTATNTNANAGNTANDSKPVDETDTNSSNSAAVYPKKITHALGETTIPAMPKRVVDVGYATDYLKALNAPLVGATAIDWVGSGKVTTAPYLELGSEVTPLPMTDYRPNLEQVLSLKPDLIIASIDQKDQYEKLTQIAPTIIIDGSKEDWRTIFQNLAVVFGKEEKAAEILNGLKDKVEQGKAAVTIPDAVWVHTDLSAKELAIGGPLSYADVLYYELGIKPSPIVPEGWAGMVSTEAFVTENPENILLFSSKDPAKVLADWKKDPLLGKVAAIKNDKAVLLTGTHWMNAGPISMDRRLDDVIAAYK</sequence>
<dbReference type="SUPFAM" id="SSF53807">
    <property type="entry name" value="Helical backbone' metal receptor"/>
    <property type="match status" value="1"/>
</dbReference>
<evidence type="ECO:0000313" key="8">
    <source>
        <dbReference type="EMBL" id="ANE45483.1"/>
    </source>
</evidence>
<evidence type="ECO:0000256" key="1">
    <source>
        <dbReference type="ARBA" id="ARBA00004196"/>
    </source>
</evidence>
<comment type="subcellular location">
    <subcellularLocation>
        <location evidence="1">Cell envelope</location>
    </subcellularLocation>
</comment>
<dbReference type="EMBL" id="CP011388">
    <property type="protein sequence ID" value="ANE45483.1"/>
    <property type="molecule type" value="Genomic_DNA"/>
</dbReference>
<dbReference type="PATRIC" id="fig|1178515.4.peg.624"/>
<gene>
    <name evidence="8" type="ORF">SY83_03165</name>
</gene>
<feature type="chain" id="PRO_5008000715" description="Fe/B12 periplasmic-binding domain-containing protein" evidence="6">
    <location>
        <begin position="23"/>
        <end position="331"/>
    </location>
</feature>
<dbReference type="KEGG" id="pswu:SY83_03165"/>
<evidence type="ECO:0000256" key="6">
    <source>
        <dbReference type="SAM" id="SignalP"/>
    </source>
</evidence>
<evidence type="ECO:0000256" key="5">
    <source>
        <dbReference type="SAM" id="MobiDB-lite"/>
    </source>
</evidence>
<evidence type="ECO:0000256" key="2">
    <source>
        <dbReference type="ARBA" id="ARBA00008814"/>
    </source>
</evidence>
<evidence type="ECO:0000256" key="4">
    <source>
        <dbReference type="ARBA" id="ARBA00022729"/>
    </source>
</evidence>
<keyword evidence="4 6" id="KW-0732">Signal</keyword>
<evidence type="ECO:0000256" key="3">
    <source>
        <dbReference type="ARBA" id="ARBA00022448"/>
    </source>
</evidence>
<name>A0A172TFC6_9BACL</name>
<dbReference type="STRING" id="1178515.SY83_03165"/>
<evidence type="ECO:0000313" key="9">
    <source>
        <dbReference type="Proteomes" id="UP000076927"/>
    </source>
</evidence>
<dbReference type="Gene3D" id="3.40.50.1980">
    <property type="entry name" value="Nitrogenase molybdenum iron protein domain"/>
    <property type="match status" value="2"/>
</dbReference>
<dbReference type="GO" id="GO:0030288">
    <property type="term" value="C:outer membrane-bounded periplasmic space"/>
    <property type="evidence" value="ECO:0007669"/>
    <property type="project" value="TreeGrafter"/>
</dbReference>
<keyword evidence="3" id="KW-0813">Transport</keyword>
<dbReference type="PANTHER" id="PTHR30532:SF1">
    <property type="entry name" value="IRON(3+)-HYDROXAMATE-BINDING PROTEIN FHUD"/>
    <property type="match status" value="1"/>
</dbReference>
<dbReference type="PROSITE" id="PS51257">
    <property type="entry name" value="PROKAR_LIPOPROTEIN"/>
    <property type="match status" value="1"/>
</dbReference>
<protein>
    <recommendedName>
        <fullName evidence="7">Fe/B12 periplasmic-binding domain-containing protein</fullName>
    </recommendedName>
</protein>
<feature type="signal peptide" evidence="6">
    <location>
        <begin position="1"/>
        <end position="22"/>
    </location>
</feature>
<feature type="region of interest" description="Disordered" evidence="5">
    <location>
        <begin position="27"/>
        <end position="54"/>
    </location>
</feature>
<reference evidence="8 9" key="1">
    <citation type="submission" date="2015-01" db="EMBL/GenBank/DDBJ databases">
        <title>Paenibacillus swuensis/DY6/whole genome sequencing.</title>
        <authorList>
            <person name="Kim M.K."/>
            <person name="Srinivasan S."/>
            <person name="Lee J.-J."/>
        </authorList>
    </citation>
    <scope>NUCLEOTIDE SEQUENCE [LARGE SCALE GENOMIC DNA]</scope>
    <source>
        <strain evidence="8 9">DY6</strain>
    </source>
</reference>
<organism evidence="8 9">
    <name type="scientific">Paenibacillus swuensis</name>
    <dbReference type="NCBI Taxonomy" id="1178515"/>
    <lineage>
        <taxon>Bacteria</taxon>
        <taxon>Bacillati</taxon>
        <taxon>Bacillota</taxon>
        <taxon>Bacilli</taxon>
        <taxon>Bacillales</taxon>
        <taxon>Paenibacillaceae</taxon>
        <taxon>Paenibacillus</taxon>
    </lineage>
</organism>
<keyword evidence="9" id="KW-1185">Reference proteome</keyword>
<dbReference type="InterPro" id="IPR051313">
    <property type="entry name" value="Bact_iron-sidero_bind"/>
</dbReference>